<dbReference type="EMBL" id="JAPUUL010000047">
    <property type="protein sequence ID" value="KAJ8133086.1"/>
    <property type="molecule type" value="Genomic_DNA"/>
</dbReference>
<sequence>MAEASRMVGAASSNHSPPATNLKYENEANDESTPSIYNSAGGLPATPHSSDKPSDLFLRNKLREAVQNDAPEEIESLLGQGAGINADVGLGKTCLHIASELNHPRAAKALLAHRPDVSIKDSMHSKTPLDIAAWNGFEEIIEALLEHPSIDPNIQDFYHKWSPLHLAILNGHRAAVNALLASKRVDINLVDFRGRTPVHIAAGDGLSDILKDLLEAGATIDVRDGSGNSPLHLAAQARCSAAVEILLSKGENVNSKNQLGETPLHTVCSQYIGRGVIGGNVASVVTALLENGADTSARVGRLGDTPLHLAAQFGLLEGVRTLLRSNNRITRPDRLITHINSTNCENLTPLSIAIRHQHTEIVRLMLGEANPEADLTLKGPLGRLRYPGVTMLEYVFRSGNTEIAKLLLQPTHSTYQEMNSSWHSDVQYTPLTWAVNEGNLEMVEVLLESGAGIDTQDAYSYSPLRLSSSLGHVEVTKLLLRFDPTIDLREEKSDWTALHYASCYGHYQIVQLLLEKRANACARTTQGPEEVLGDRWTPQAPTGGGDTPLSLALYMFHAECINVLLGCLRSMPNNDDPGQERRYLGLENDHDRVMRYSLDRLKWAASHKSIHDLLKFVLKQEIIMESYVTNRFDCMIQRRDMRLFEGITFALRDFGEERLKKERPLWSALEWAVYWRDLELVDIMLVSDNDLGKAREDAKEMAQAFSEVVHQAMTEMKEVSSIPWPERDSTATLDSLGGRDTSEGELRDHDTQVSKDTDTNVPGHYLHIFGGQFTLSGAYREFYEAFRKMEEDYIDIRDALQYGIPVDPSIVSIRDGDRVLPSPTLGQNIRASIGDFFAGIIDVYKGEDGVALLRRSRKVDDVVYDKGPSAIMESARAHINNSQQRSGKPSTKLEEKDLQLRWVHLPANNMRWMEDLSAKLLRVKISSSEEQNLSATDWISQDFLQRSWHQLPMGMKPACLKLFTNPTTGSKASREVEKEEKSNLDPDEDDASKTCPRLKERPEDSAPAALALYMPYFTFSTLTDEEYNPGPTAHQQREEEAGIGDKVSSPSFQQTNSYGSPIFRLIRSIRPRVRATWLGRGESESEQPHLSRTGHTLSTIPQVGTYQKLIEAYKESGAILHVSQTLDEYFHHSFPDQAAQEDLRYRNRTQVTSKRIRDVGLHGNGRVDWTIIRVDHLWIWIIDDKTIISSSTHRMDKVQDPILEGIWKHMNSDKVKSGRRSLPSSSYGMAQFITAFCINFFHSATCKVAGVGATTGEFPPVKESIPEIFKNEINKASRDETRLLDDFTSNIRSVISDLGSTVPQKTADLEFQARQQVKNNFLSIQKASELLKQIKDIRDELNMLKSILTQQKGVWNELRDTQSEEHNLRGPAYAINSVDEMDAQAARVQSAVLSTLDLEQNKASIQEAMTSREQAQESIRQGRTLMAFTVLPGSFLVALFALNIAIFPHSGENVSWPNWVFGVTFGLTVAFLAIVLTTTFYLDAVRQFIKKLNEKTQAKPAPVGVSALAV</sequence>
<protein>
    <submittedName>
        <fullName evidence="1">Uncharacterized protein</fullName>
    </submittedName>
</protein>
<comment type="caution">
    <text evidence="1">The sequence shown here is derived from an EMBL/GenBank/DDBJ whole genome shotgun (WGS) entry which is preliminary data.</text>
</comment>
<dbReference type="Proteomes" id="UP001153332">
    <property type="component" value="Unassembled WGS sequence"/>
</dbReference>
<reference evidence="1" key="1">
    <citation type="submission" date="2022-12" db="EMBL/GenBank/DDBJ databases">
        <title>Genome Sequence of Lasiodiplodia mahajangana.</title>
        <authorList>
            <person name="Buettner E."/>
        </authorList>
    </citation>
    <scope>NUCLEOTIDE SEQUENCE</scope>
    <source>
        <strain evidence="1">VT137</strain>
    </source>
</reference>
<name>A0ACC2JZW9_9PEZI</name>
<gene>
    <name evidence="1" type="ORF">O1611_g544</name>
</gene>
<proteinExistence type="predicted"/>
<organism evidence="1 2">
    <name type="scientific">Lasiodiplodia mahajangana</name>
    <dbReference type="NCBI Taxonomy" id="1108764"/>
    <lineage>
        <taxon>Eukaryota</taxon>
        <taxon>Fungi</taxon>
        <taxon>Dikarya</taxon>
        <taxon>Ascomycota</taxon>
        <taxon>Pezizomycotina</taxon>
        <taxon>Dothideomycetes</taxon>
        <taxon>Dothideomycetes incertae sedis</taxon>
        <taxon>Botryosphaeriales</taxon>
        <taxon>Botryosphaeriaceae</taxon>
        <taxon>Lasiodiplodia</taxon>
    </lineage>
</organism>
<accession>A0ACC2JZW9</accession>
<evidence type="ECO:0000313" key="1">
    <source>
        <dbReference type="EMBL" id="KAJ8133086.1"/>
    </source>
</evidence>
<keyword evidence="2" id="KW-1185">Reference proteome</keyword>
<evidence type="ECO:0000313" key="2">
    <source>
        <dbReference type="Proteomes" id="UP001153332"/>
    </source>
</evidence>